<dbReference type="InterPro" id="IPR007831">
    <property type="entry name" value="T2SS_GspE_N"/>
</dbReference>
<dbReference type="Gene3D" id="3.30.300.160">
    <property type="entry name" value="Type II secretion system, protein E, N-terminal domain"/>
    <property type="match status" value="1"/>
</dbReference>
<dbReference type="Proteomes" id="UP001589814">
    <property type="component" value="Unassembled WGS sequence"/>
</dbReference>
<dbReference type="InterPro" id="IPR003593">
    <property type="entry name" value="AAA+_ATPase"/>
</dbReference>
<dbReference type="Pfam" id="PF05157">
    <property type="entry name" value="MshEN"/>
    <property type="match status" value="1"/>
</dbReference>
<evidence type="ECO:0000313" key="7">
    <source>
        <dbReference type="EMBL" id="MFC0266927.1"/>
    </source>
</evidence>
<dbReference type="NCBIfam" id="TIGR02538">
    <property type="entry name" value="type_IV_pilB"/>
    <property type="match status" value="1"/>
</dbReference>
<dbReference type="InterPro" id="IPR013374">
    <property type="entry name" value="ATPase_typ4_pilus-assembl_PilB"/>
</dbReference>
<keyword evidence="3" id="KW-0963">Cytoplasm</keyword>
<comment type="similarity">
    <text evidence="2">Belongs to the GSP E family.</text>
</comment>
<keyword evidence="4" id="KW-0547">Nucleotide-binding</keyword>
<keyword evidence="5" id="KW-0067">ATP-binding</keyword>
<dbReference type="PANTHER" id="PTHR30258:SF1">
    <property type="entry name" value="PROTEIN TRANSPORT PROTEIN HOFB HOMOLOG"/>
    <property type="match status" value="1"/>
</dbReference>
<organism evidence="7 8">
    <name type="scientific">Kushneria aurantia</name>
    <dbReference type="NCBI Taxonomy" id="504092"/>
    <lineage>
        <taxon>Bacteria</taxon>
        <taxon>Pseudomonadati</taxon>
        <taxon>Pseudomonadota</taxon>
        <taxon>Gammaproteobacteria</taxon>
        <taxon>Oceanospirillales</taxon>
        <taxon>Halomonadaceae</taxon>
        <taxon>Kushneria</taxon>
    </lineage>
</organism>
<dbReference type="InterPro" id="IPR037257">
    <property type="entry name" value="T2SS_E_N_sf"/>
</dbReference>
<proteinExistence type="inferred from homology"/>
<evidence type="ECO:0000256" key="5">
    <source>
        <dbReference type="ARBA" id="ARBA00022840"/>
    </source>
</evidence>
<dbReference type="EMBL" id="JBHLVX010000011">
    <property type="protein sequence ID" value="MFC0266927.1"/>
    <property type="molecule type" value="Genomic_DNA"/>
</dbReference>
<keyword evidence="8" id="KW-1185">Reference proteome</keyword>
<dbReference type="Gene3D" id="3.40.50.300">
    <property type="entry name" value="P-loop containing nucleotide triphosphate hydrolases"/>
    <property type="match status" value="1"/>
</dbReference>
<reference evidence="7 8" key="1">
    <citation type="submission" date="2024-09" db="EMBL/GenBank/DDBJ databases">
        <authorList>
            <person name="Sun Q."/>
            <person name="Mori K."/>
        </authorList>
    </citation>
    <scope>NUCLEOTIDE SEQUENCE [LARGE SCALE GENOMIC DNA]</scope>
    <source>
        <strain evidence="7 8">CCM 7415</strain>
    </source>
</reference>
<evidence type="ECO:0000256" key="2">
    <source>
        <dbReference type="ARBA" id="ARBA00006611"/>
    </source>
</evidence>
<comment type="subcellular location">
    <subcellularLocation>
        <location evidence="1">Cytoplasm</location>
    </subcellularLocation>
</comment>
<evidence type="ECO:0000313" key="8">
    <source>
        <dbReference type="Proteomes" id="UP001589814"/>
    </source>
</evidence>
<gene>
    <name evidence="7" type="primary">pilB</name>
    <name evidence="7" type="ORF">ACFFHW_02755</name>
</gene>
<dbReference type="PROSITE" id="PS00662">
    <property type="entry name" value="T2SP_E"/>
    <property type="match status" value="1"/>
</dbReference>
<dbReference type="SMART" id="SM00382">
    <property type="entry name" value="AAA"/>
    <property type="match status" value="1"/>
</dbReference>
<dbReference type="PANTHER" id="PTHR30258">
    <property type="entry name" value="TYPE II SECRETION SYSTEM PROTEIN GSPE-RELATED"/>
    <property type="match status" value="1"/>
</dbReference>
<dbReference type="SUPFAM" id="SSF52540">
    <property type="entry name" value="P-loop containing nucleoside triphosphate hydrolases"/>
    <property type="match status" value="1"/>
</dbReference>
<evidence type="ECO:0000256" key="1">
    <source>
        <dbReference type="ARBA" id="ARBA00004496"/>
    </source>
</evidence>
<evidence type="ECO:0000259" key="6">
    <source>
        <dbReference type="PROSITE" id="PS00662"/>
    </source>
</evidence>
<dbReference type="RefSeq" id="WP_019952283.1">
    <property type="nucleotide sequence ID" value="NZ_JBHLVX010000011.1"/>
</dbReference>
<dbReference type="SUPFAM" id="SSF160246">
    <property type="entry name" value="EspE N-terminal domain-like"/>
    <property type="match status" value="1"/>
</dbReference>
<dbReference type="InterPro" id="IPR027417">
    <property type="entry name" value="P-loop_NTPase"/>
</dbReference>
<comment type="caution">
    <text evidence="7">The sequence shown here is derived from an EMBL/GenBank/DDBJ whole genome shotgun (WGS) entry which is preliminary data.</text>
</comment>
<accession>A0ABV6FZV0</accession>
<dbReference type="Gene3D" id="3.30.450.90">
    <property type="match status" value="1"/>
</dbReference>
<evidence type="ECO:0000256" key="3">
    <source>
        <dbReference type="ARBA" id="ARBA00022490"/>
    </source>
</evidence>
<dbReference type="CDD" id="cd01129">
    <property type="entry name" value="PulE-GspE-like"/>
    <property type="match status" value="1"/>
</dbReference>
<sequence>MSDAASPSTASPLRGLARQLVDDGLLDEQTVSALLKESQQKEESLLAMVVARELVAPRDAALAASHAFGLVCVDLDAFPATALPPLEKLSEALIRRTRALPLSRHAHRLIVAIDDPARLSVLDELQFVSGMSVEGVLVPADQLDSKLEHYLQLKGEGALALLGDEGALDSLEMEEDDSRADDDIDEESDAPVVRFVKQTLLDGIRRGASDIHFEPYEESFRIRFRIDGILLEASRPPAHLRQRIVTRIKVMTQLDISERRLPQDGNVNIRLPNRRSVEFRVNTLPTLYGEKIVMRLLDPESARMGIDALGFEPTQREHFERALASPQGMILVTGPTGSGKTVTLYTALNILNTEARNIASAEDPVEIKLEGINQVNVRPRIGFDFAAALRAFLRQDPDVVMVGEVRDLETAEVAIKAAQTGHLVLSTLHTNSAAETLTRLSNMGVASFNIATSVSLIIAQRLARRLCRHCRQPTELPAAVLREQGLTEAEIDSATLYRAVGCERCTNGYRGRIGIYEMVPVSRDMSRLIMQGTDAIALADQAAREGHENLRRSGLRKVLAGVTTLEELNRIIKE</sequence>
<name>A0ABV6FZV0_9GAMM</name>
<evidence type="ECO:0000256" key="4">
    <source>
        <dbReference type="ARBA" id="ARBA00022741"/>
    </source>
</evidence>
<dbReference type="Pfam" id="PF00437">
    <property type="entry name" value="T2SSE"/>
    <property type="match status" value="1"/>
</dbReference>
<feature type="domain" description="Bacterial type II secretion system protein E" evidence="6">
    <location>
        <begin position="393"/>
        <end position="407"/>
    </location>
</feature>
<protein>
    <submittedName>
        <fullName evidence="7">Type IV-A pilus assembly ATPase PilB</fullName>
    </submittedName>
</protein>
<dbReference type="InterPro" id="IPR001482">
    <property type="entry name" value="T2SS/T4SS_dom"/>
</dbReference>